<keyword evidence="2" id="KW-1185">Reference proteome</keyword>
<dbReference type="Proteomes" id="UP001057402">
    <property type="component" value="Chromosome 1"/>
</dbReference>
<accession>A0ACB9SK37</accession>
<organism evidence="1 2">
    <name type="scientific">Melastoma candidum</name>
    <dbReference type="NCBI Taxonomy" id="119954"/>
    <lineage>
        <taxon>Eukaryota</taxon>
        <taxon>Viridiplantae</taxon>
        <taxon>Streptophyta</taxon>
        <taxon>Embryophyta</taxon>
        <taxon>Tracheophyta</taxon>
        <taxon>Spermatophyta</taxon>
        <taxon>Magnoliopsida</taxon>
        <taxon>eudicotyledons</taxon>
        <taxon>Gunneridae</taxon>
        <taxon>Pentapetalae</taxon>
        <taxon>rosids</taxon>
        <taxon>malvids</taxon>
        <taxon>Myrtales</taxon>
        <taxon>Melastomataceae</taxon>
        <taxon>Melastomatoideae</taxon>
        <taxon>Melastomateae</taxon>
        <taxon>Melastoma</taxon>
    </lineage>
</organism>
<comment type="caution">
    <text evidence="1">The sequence shown here is derived from an EMBL/GenBank/DDBJ whole genome shotgun (WGS) entry which is preliminary data.</text>
</comment>
<name>A0ACB9SK37_9MYRT</name>
<dbReference type="EMBL" id="CM042880">
    <property type="protein sequence ID" value="KAI4389868.1"/>
    <property type="molecule type" value="Genomic_DNA"/>
</dbReference>
<gene>
    <name evidence="1" type="ORF">MLD38_002042</name>
</gene>
<evidence type="ECO:0000313" key="1">
    <source>
        <dbReference type="EMBL" id="KAI4389868.1"/>
    </source>
</evidence>
<sequence length="293" mass="32007">MPSQNLKTLTDLRLHSHRRDNATLLVTTRGSRFVAIGCGPIESFFETQFVELLLESFWGRLFTRRMGGDSGYQPQPNFEENAKEALIDLDVTDSTELWLIQWPSNLVPDFDGKEVTLKLRHNGKLGTLEGSSGKEYELVSNAAQDSDATVFVPSVSSSKIVGKISRRVSLVHYPEPEELEKQLRSSRPSIGRCSLMSRANTASTQGSRPKSDVSGPAETYKERKRELESSPSSHAWSKTKSSGHVRGQSTTTITGSVGQGGGRNSSGVSSGTPDSSHNKSSKKRKGGESEGKF</sequence>
<proteinExistence type="predicted"/>
<protein>
    <submittedName>
        <fullName evidence="1">Uncharacterized protein</fullName>
    </submittedName>
</protein>
<evidence type="ECO:0000313" key="2">
    <source>
        <dbReference type="Proteomes" id="UP001057402"/>
    </source>
</evidence>
<reference evidence="2" key="1">
    <citation type="journal article" date="2023" name="Front. Plant Sci.">
        <title>Chromosomal-level genome assembly of Melastoma candidum provides insights into trichome evolution.</title>
        <authorList>
            <person name="Zhong Y."/>
            <person name="Wu W."/>
            <person name="Sun C."/>
            <person name="Zou P."/>
            <person name="Liu Y."/>
            <person name="Dai S."/>
            <person name="Zhou R."/>
        </authorList>
    </citation>
    <scope>NUCLEOTIDE SEQUENCE [LARGE SCALE GENOMIC DNA]</scope>
</reference>